<accession>A0A6G0U9M2</accession>
<proteinExistence type="predicted"/>
<dbReference type="AlphaFoldDB" id="A0A6G0U9M2"/>
<sequence length="190" mass="22922">MAVEKILAKCRLRTIPPVTRSWTFGLRHKEEIILRIIKKTIYKYLKTRIFNEFNDLKKYLLEKLIVLMFCIECIFNKNNFNFLQFEKKKMKKFLKNFEWEYKEEMSVMNILQRSLLLSYVSATPKVTKKKYLKTRKKTFLFIKIRLGSTWTKKIINIDMTSSFWSSILESSSSEIFFVTDKNVLIILHFV</sequence>
<comment type="caution">
    <text evidence="1">The sequence shown here is derived from an EMBL/GenBank/DDBJ whole genome shotgun (WGS) entry which is preliminary data.</text>
</comment>
<protein>
    <submittedName>
        <fullName evidence="1">Uncharacterized protein</fullName>
    </submittedName>
</protein>
<organism evidence="1 2">
    <name type="scientific">Aphis glycines</name>
    <name type="common">Soybean aphid</name>
    <dbReference type="NCBI Taxonomy" id="307491"/>
    <lineage>
        <taxon>Eukaryota</taxon>
        <taxon>Metazoa</taxon>
        <taxon>Ecdysozoa</taxon>
        <taxon>Arthropoda</taxon>
        <taxon>Hexapoda</taxon>
        <taxon>Insecta</taxon>
        <taxon>Pterygota</taxon>
        <taxon>Neoptera</taxon>
        <taxon>Paraneoptera</taxon>
        <taxon>Hemiptera</taxon>
        <taxon>Sternorrhyncha</taxon>
        <taxon>Aphidomorpha</taxon>
        <taxon>Aphidoidea</taxon>
        <taxon>Aphididae</taxon>
        <taxon>Aphidini</taxon>
        <taxon>Aphis</taxon>
        <taxon>Aphis</taxon>
    </lineage>
</organism>
<dbReference type="EMBL" id="VYZN01000001">
    <property type="protein sequence ID" value="KAE9545653.1"/>
    <property type="molecule type" value="Genomic_DNA"/>
</dbReference>
<reference evidence="1 2" key="1">
    <citation type="submission" date="2019-08" db="EMBL/GenBank/DDBJ databases">
        <title>The genome of the soybean aphid Biotype 1, its phylome, world population structure and adaptation to the North American continent.</title>
        <authorList>
            <person name="Giordano R."/>
            <person name="Donthu R.K."/>
            <person name="Hernandez A.G."/>
            <person name="Wright C.L."/>
            <person name="Zimin A.V."/>
        </authorList>
    </citation>
    <scope>NUCLEOTIDE SEQUENCE [LARGE SCALE GENOMIC DNA]</scope>
    <source>
        <tissue evidence="1">Whole aphids</tissue>
    </source>
</reference>
<evidence type="ECO:0000313" key="2">
    <source>
        <dbReference type="Proteomes" id="UP000475862"/>
    </source>
</evidence>
<dbReference type="Proteomes" id="UP000475862">
    <property type="component" value="Unassembled WGS sequence"/>
</dbReference>
<keyword evidence="2" id="KW-1185">Reference proteome</keyword>
<evidence type="ECO:0000313" key="1">
    <source>
        <dbReference type="EMBL" id="KAE9545653.1"/>
    </source>
</evidence>
<gene>
    <name evidence="1" type="ORF">AGLY_001196</name>
</gene>
<name>A0A6G0U9M2_APHGL</name>